<reference evidence="1" key="1">
    <citation type="submission" date="2020-10" db="EMBL/GenBank/DDBJ databases">
        <authorList>
            <person name="Gilroy R."/>
        </authorList>
    </citation>
    <scope>NUCLEOTIDE SEQUENCE</scope>
    <source>
        <strain evidence="1">ChiSjej3B21-11622</strain>
    </source>
</reference>
<dbReference type="EMBL" id="DVFT01000158">
    <property type="protein sequence ID" value="HIQ97054.1"/>
    <property type="molecule type" value="Genomic_DNA"/>
</dbReference>
<dbReference type="InterPro" id="IPR003772">
    <property type="entry name" value="YceD"/>
</dbReference>
<organism evidence="1 2">
    <name type="scientific">Candidatus Limivivens merdigallinarum</name>
    <dbReference type="NCBI Taxonomy" id="2840859"/>
    <lineage>
        <taxon>Bacteria</taxon>
        <taxon>Bacillati</taxon>
        <taxon>Bacillota</taxon>
        <taxon>Clostridia</taxon>
        <taxon>Lachnospirales</taxon>
        <taxon>Lachnospiraceae</taxon>
        <taxon>Lachnospiraceae incertae sedis</taxon>
        <taxon>Candidatus Limivivens</taxon>
    </lineage>
</organism>
<dbReference type="Proteomes" id="UP000886886">
    <property type="component" value="Unassembled WGS sequence"/>
</dbReference>
<dbReference type="PANTHER" id="PTHR34374">
    <property type="entry name" value="LARGE RIBOSOMAL RNA SUBUNIT ACCUMULATION PROTEIN YCED HOMOLOG 1, CHLOROPLASTIC"/>
    <property type="match status" value="1"/>
</dbReference>
<evidence type="ECO:0000313" key="2">
    <source>
        <dbReference type="Proteomes" id="UP000886886"/>
    </source>
</evidence>
<name>A0A9D1D2R1_9FIRM</name>
<evidence type="ECO:0000313" key="1">
    <source>
        <dbReference type="EMBL" id="HIQ97054.1"/>
    </source>
</evidence>
<reference evidence="1" key="2">
    <citation type="journal article" date="2021" name="PeerJ">
        <title>Extensive microbial diversity within the chicken gut microbiome revealed by metagenomics and culture.</title>
        <authorList>
            <person name="Gilroy R."/>
            <person name="Ravi A."/>
            <person name="Getino M."/>
            <person name="Pursley I."/>
            <person name="Horton D.L."/>
            <person name="Alikhan N.F."/>
            <person name="Baker D."/>
            <person name="Gharbi K."/>
            <person name="Hall N."/>
            <person name="Watson M."/>
            <person name="Adriaenssens E.M."/>
            <person name="Foster-Nyarko E."/>
            <person name="Jarju S."/>
            <person name="Secka A."/>
            <person name="Antonio M."/>
            <person name="Oren A."/>
            <person name="Chaudhuri R.R."/>
            <person name="La Ragione R."/>
            <person name="Hildebrand F."/>
            <person name="Pallen M.J."/>
        </authorList>
    </citation>
    <scope>NUCLEOTIDE SEQUENCE</scope>
    <source>
        <strain evidence="1">ChiSjej3B21-11622</strain>
    </source>
</reference>
<protein>
    <submittedName>
        <fullName evidence="1">DUF177 domain-containing protein</fullName>
    </submittedName>
</protein>
<gene>
    <name evidence="1" type="ORF">IAB26_10885</name>
</gene>
<dbReference type="Pfam" id="PF02620">
    <property type="entry name" value="YceD"/>
    <property type="match status" value="1"/>
</dbReference>
<proteinExistence type="predicted"/>
<accession>A0A9D1D2R1</accession>
<sequence>MQIDLNTVLKTDDKTITTEAGIEMDAFSSRLGTFPIVSKTPVLLTLTNKGERKLRISGKVTLDIVIPCSRCLQDVTKEFALDFERNVDMSLSEAERMTALDEHDYIDGYSLDVDKLIYGELLMNFPLQVLCREDCKGLCPVCGTNLNEQTCDCERKSLDPRMAKVLDVFSKFKEV</sequence>
<comment type="caution">
    <text evidence="1">The sequence shown here is derived from an EMBL/GenBank/DDBJ whole genome shotgun (WGS) entry which is preliminary data.</text>
</comment>
<dbReference type="PANTHER" id="PTHR34374:SF1">
    <property type="entry name" value="LARGE RIBOSOMAL RNA SUBUNIT ACCUMULATION PROTEIN YCED HOMOLOG 1, CHLOROPLASTIC"/>
    <property type="match status" value="1"/>
</dbReference>
<dbReference type="AlphaFoldDB" id="A0A9D1D2R1"/>